<evidence type="ECO:0000313" key="1">
    <source>
        <dbReference type="EMBL" id="AGY58002.1"/>
    </source>
</evidence>
<dbReference type="EMBL" id="CP003587">
    <property type="protein sequence ID" value="AGY58002.1"/>
    <property type="molecule type" value="Genomic_DNA"/>
</dbReference>
<keyword evidence="2" id="KW-1185">Reference proteome</keyword>
<name>U5QGA7_GLOK1</name>
<protein>
    <submittedName>
        <fullName evidence="1">Uncharacterized protein</fullName>
    </submittedName>
</protein>
<dbReference type="Proteomes" id="UP000017396">
    <property type="component" value="Chromosome"/>
</dbReference>
<dbReference type="AlphaFoldDB" id="U5QGA7"/>
<proteinExistence type="predicted"/>
<dbReference type="HOGENOM" id="CLU_1487057_0_0_3"/>
<organism evidence="1 2">
    <name type="scientific">Gloeobacter kilaueensis (strain ATCC BAA-2537 / CCAP 1431/1 / ULC 316 / JS1)</name>
    <dbReference type="NCBI Taxonomy" id="1183438"/>
    <lineage>
        <taxon>Bacteria</taxon>
        <taxon>Bacillati</taxon>
        <taxon>Cyanobacteriota</taxon>
        <taxon>Cyanophyceae</taxon>
        <taxon>Gloeobacterales</taxon>
        <taxon>Gloeobacteraceae</taxon>
        <taxon>Gloeobacter</taxon>
    </lineage>
</organism>
<accession>U5QGA7</accession>
<reference evidence="1 2" key="1">
    <citation type="journal article" date="2013" name="PLoS ONE">
        <title>Cultivation and Complete Genome Sequencing of Gloeobacter kilaueensis sp. nov., from a Lava Cave in Kilauea Caldera, Hawai'i.</title>
        <authorList>
            <person name="Saw J.H."/>
            <person name="Schatz M."/>
            <person name="Brown M.V."/>
            <person name="Kunkel D.D."/>
            <person name="Foster J.S."/>
            <person name="Shick H."/>
            <person name="Christensen S."/>
            <person name="Hou S."/>
            <person name="Wan X."/>
            <person name="Donachie S.P."/>
        </authorList>
    </citation>
    <scope>NUCLEOTIDE SEQUENCE [LARGE SCALE GENOMIC DNA]</scope>
    <source>
        <strain evidence="2">JS</strain>
    </source>
</reference>
<gene>
    <name evidence="1" type="ORF">GKIL_1756</name>
</gene>
<dbReference type="KEGG" id="glj:GKIL_1756"/>
<dbReference type="STRING" id="1183438.GKIL_1756"/>
<dbReference type="RefSeq" id="WP_023173125.1">
    <property type="nucleotide sequence ID" value="NC_022600.1"/>
</dbReference>
<evidence type="ECO:0000313" key="2">
    <source>
        <dbReference type="Proteomes" id="UP000017396"/>
    </source>
</evidence>
<sequence length="181" mass="20570">MAHEISLQADFVHWISNEQHDSFFSQQPLFVDTERAFFSAIGASDLSRFIPVQPFDENGNGLGVLKTWYGYTNFIRFGILVYPSPAGFPHANLVPALDDVSGWSTVELLNHFSFLPKLFFDNIFSISPYIPDGSWVMLTRKREKFQVLRSSDQNGIKLVADVLNKLSGDNCFYVERSEASY</sequence>